<keyword evidence="4" id="KW-0472">Membrane</keyword>
<feature type="signal peptide" evidence="8">
    <location>
        <begin position="1"/>
        <end position="28"/>
    </location>
</feature>
<dbReference type="Pfam" id="PF08842">
    <property type="entry name" value="Mfa2"/>
    <property type="match status" value="1"/>
</dbReference>
<keyword evidence="6" id="KW-0998">Cell outer membrane</keyword>
<evidence type="ECO:0000256" key="6">
    <source>
        <dbReference type="ARBA" id="ARBA00023237"/>
    </source>
</evidence>
<dbReference type="GO" id="GO:0009279">
    <property type="term" value="C:cell outer membrane"/>
    <property type="evidence" value="ECO:0007669"/>
    <property type="project" value="UniProtKB-SubCell"/>
</dbReference>
<sequence length="326" mass="36837">MNFLKRKQFTWLLLVAVCLFTSCSTVFDDRDGCPVGCHIRFKYDYNMKWADAFANEVNRVTLYVFDSDNHYVTSLTEEGAALKTSDYYMSLQVKPGKYTLVAYGGLDGESFKATDLQTGKSTPADLQVAMTGSRETSATELHPLWHGLSRSFTVTGGYQEHLISLVKDTNTLKVMLQQVEGGEMDASKFTMTIEDDNTAFAWDNSLITQGSNTVYNPYLTGNYAVTDATGTGNIAYGQFSLSRLMADSKARLKIVNNESLTTVIDIPLVDYLLYTGMEGKPISAQEYLDRQDEYSFIFFLDPDYRWIKVQIIINGWTIRMDDMDYQ</sequence>
<dbReference type="AlphaFoldDB" id="E6SNE8"/>
<comment type="similarity">
    <text evidence="2">Belongs to the bacteroidetes fimbrillin superfamily. FimB/Mfa2 family.</text>
</comment>
<dbReference type="Gene3D" id="2.60.40.2090">
    <property type="match status" value="1"/>
</dbReference>
<dbReference type="InterPro" id="IPR014941">
    <property type="entry name" value="FimB/Mfa2/Mfa3"/>
</dbReference>
<dbReference type="PATRIC" id="fig|693979.3.peg.767"/>
<dbReference type="eggNOG" id="ENOG502ZAEH">
    <property type="taxonomic scope" value="Bacteria"/>
</dbReference>
<keyword evidence="7" id="KW-0449">Lipoprotein</keyword>
<reference evidence="9 10" key="2">
    <citation type="journal article" date="2011" name="Stand. Genomic Sci.">
        <title>Complete genome sequence of Bacteroides helcogenes type strain (P 36-108).</title>
        <authorList>
            <person name="Pati A."/>
            <person name="Gronow S."/>
            <person name="Zeytun A."/>
            <person name="Lapidus A."/>
            <person name="Nolan M."/>
            <person name="Hammon N."/>
            <person name="Deshpande S."/>
            <person name="Cheng J.F."/>
            <person name="Tapia R."/>
            <person name="Han C."/>
            <person name="Goodwin L."/>
            <person name="Pitluck S."/>
            <person name="Liolios K."/>
            <person name="Pagani I."/>
            <person name="Ivanova N."/>
            <person name="Mavromatis K."/>
            <person name="Chen A."/>
            <person name="Palaniappan K."/>
            <person name="Land M."/>
            <person name="Hauser L."/>
            <person name="Chang Y.J."/>
            <person name="Jeffries C.D."/>
            <person name="Detter J.C."/>
            <person name="Brambilla E."/>
            <person name="Rohde M."/>
            <person name="Goker M."/>
            <person name="Woyke T."/>
            <person name="Bristow J."/>
            <person name="Eisen J.A."/>
            <person name="Markowitz V."/>
            <person name="Hugenholtz P."/>
            <person name="Kyrpides N.C."/>
            <person name="Klenk H.P."/>
            <person name="Lucas S."/>
        </authorList>
    </citation>
    <scope>NUCLEOTIDE SEQUENCE [LARGE SCALE GENOMIC DNA]</scope>
    <source>
        <strain evidence="10">ATCC 35417 / DSM 20613 / JCM 6297 / CCUG 15421 / P 36-108</strain>
    </source>
</reference>
<dbReference type="HOGENOM" id="CLU_059697_0_0_10"/>
<protein>
    <recommendedName>
        <fullName evidence="11">Lipoprotein</fullName>
    </recommendedName>
</protein>
<dbReference type="STRING" id="693979.Bache_0718"/>
<evidence type="ECO:0000256" key="1">
    <source>
        <dbReference type="ARBA" id="ARBA00004442"/>
    </source>
</evidence>
<dbReference type="RefSeq" id="WP_013546356.1">
    <property type="nucleotide sequence ID" value="NC_014933.1"/>
</dbReference>
<keyword evidence="3 8" id="KW-0732">Signal</keyword>
<dbReference type="Proteomes" id="UP000008630">
    <property type="component" value="Chromosome"/>
</dbReference>
<dbReference type="KEGG" id="bhl:Bache_0718"/>
<evidence type="ECO:0008006" key="11">
    <source>
        <dbReference type="Google" id="ProtNLM"/>
    </source>
</evidence>
<accession>E6SNE8</accession>
<evidence type="ECO:0000256" key="5">
    <source>
        <dbReference type="ARBA" id="ARBA00023139"/>
    </source>
</evidence>
<evidence type="ECO:0000313" key="9">
    <source>
        <dbReference type="EMBL" id="ADV42741.1"/>
    </source>
</evidence>
<keyword evidence="5" id="KW-0564">Palmitate</keyword>
<dbReference type="OrthoDB" id="1099819at2"/>
<reference key="1">
    <citation type="submission" date="2010-11" db="EMBL/GenBank/DDBJ databases">
        <title>The complete genome of Bacteroides helcogenes P 36-108.</title>
        <authorList>
            <consortium name="US DOE Joint Genome Institute (JGI-PGF)"/>
            <person name="Lucas S."/>
            <person name="Copeland A."/>
            <person name="Lapidus A."/>
            <person name="Bruce D."/>
            <person name="Goodwin L."/>
            <person name="Pitluck S."/>
            <person name="Kyrpides N."/>
            <person name="Mavromatis K."/>
            <person name="Ivanova N."/>
            <person name="Zeytun A."/>
            <person name="Brettin T."/>
            <person name="Detter J.C."/>
            <person name="Tapia R."/>
            <person name="Han C."/>
            <person name="Land M."/>
            <person name="Hauser L."/>
            <person name="Markowitz V."/>
            <person name="Cheng J.-F."/>
            <person name="Hugenholtz P."/>
            <person name="Woyke T."/>
            <person name="Wu D."/>
            <person name="Gronow S."/>
            <person name="Wellnitz S."/>
            <person name="Brambilla E."/>
            <person name="Klenk H.-P."/>
            <person name="Eisen J.A."/>
        </authorList>
    </citation>
    <scope>NUCLEOTIDE SEQUENCE</scope>
    <source>
        <strain>P 36-108</strain>
    </source>
</reference>
<proteinExistence type="inferred from homology"/>
<evidence type="ECO:0000256" key="4">
    <source>
        <dbReference type="ARBA" id="ARBA00023136"/>
    </source>
</evidence>
<organism evidence="9 10">
    <name type="scientific">Bacteroides helcogenes (strain ATCC 35417 / DSM 20613 / JCM 6297 / CCUG 15421 / P 36-108)</name>
    <dbReference type="NCBI Taxonomy" id="693979"/>
    <lineage>
        <taxon>Bacteria</taxon>
        <taxon>Pseudomonadati</taxon>
        <taxon>Bacteroidota</taxon>
        <taxon>Bacteroidia</taxon>
        <taxon>Bacteroidales</taxon>
        <taxon>Bacteroidaceae</taxon>
        <taxon>Bacteroides</taxon>
    </lineage>
</organism>
<comment type="subcellular location">
    <subcellularLocation>
        <location evidence="1">Cell outer membrane</location>
    </subcellularLocation>
</comment>
<keyword evidence="10" id="KW-1185">Reference proteome</keyword>
<gene>
    <name evidence="9" type="ordered locus">Bache_0718</name>
</gene>
<evidence type="ECO:0000256" key="3">
    <source>
        <dbReference type="ARBA" id="ARBA00022729"/>
    </source>
</evidence>
<name>E6SNE8_BACT6</name>
<evidence type="ECO:0000256" key="7">
    <source>
        <dbReference type="ARBA" id="ARBA00023288"/>
    </source>
</evidence>
<evidence type="ECO:0000256" key="8">
    <source>
        <dbReference type="SAM" id="SignalP"/>
    </source>
</evidence>
<dbReference type="EMBL" id="CP002352">
    <property type="protein sequence ID" value="ADV42741.1"/>
    <property type="molecule type" value="Genomic_DNA"/>
</dbReference>
<evidence type="ECO:0000256" key="2">
    <source>
        <dbReference type="ARBA" id="ARBA00007248"/>
    </source>
</evidence>
<feature type="chain" id="PRO_5003211368" description="Lipoprotein" evidence="8">
    <location>
        <begin position="29"/>
        <end position="326"/>
    </location>
</feature>
<dbReference type="Gene3D" id="2.60.40.2100">
    <property type="match status" value="1"/>
</dbReference>
<dbReference type="PROSITE" id="PS51257">
    <property type="entry name" value="PROKAR_LIPOPROTEIN"/>
    <property type="match status" value="1"/>
</dbReference>
<evidence type="ECO:0000313" key="10">
    <source>
        <dbReference type="Proteomes" id="UP000008630"/>
    </source>
</evidence>